<feature type="compositionally biased region" description="Basic residues" evidence="1">
    <location>
        <begin position="62"/>
        <end position="73"/>
    </location>
</feature>
<feature type="domain" description="DNA/RNA-binding protein Alba-like" evidence="2">
    <location>
        <begin position="108"/>
        <end position="178"/>
    </location>
</feature>
<organism evidence="3 4">
    <name type="scientific">Coniella lustricola</name>
    <dbReference type="NCBI Taxonomy" id="2025994"/>
    <lineage>
        <taxon>Eukaryota</taxon>
        <taxon>Fungi</taxon>
        <taxon>Dikarya</taxon>
        <taxon>Ascomycota</taxon>
        <taxon>Pezizomycotina</taxon>
        <taxon>Sordariomycetes</taxon>
        <taxon>Sordariomycetidae</taxon>
        <taxon>Diaporthales</taxon>
        <taxon>Schizoparmaceae</taxon>
        <taxon>Coniella</taxon>
    </lineage>
</organism>
<dbReference type="Pfam" id="PF01918">
    <property type="entry name" value="Alba"/>
    <property type="match status" value="1"/>
</dbReference>
<dbReference type="OrthoDB" id="424402at2759"/>
<dbReference type="EMBL" id="KZ678389">
    <property type="protein sequence ID" value="PSR97644.1"/>
    <property type="molecule type" value="Genomic_DNA"/>
</dbReference>
<dbReference type="GO" id="GO:0003676">
    <property type="term" value="F:nucleic acid binding"/>
    <property type="evidence" value="ECO:0007669"/>
    <property type="project" value="InterPro"/>
</dbReference>
<dbReference type="Proteomes" id="UP000241462">
    <property type="component" value="Unassembled WGS sequence"/>
</dbReference>
<gene>
    <name evidence="3" type="ORF">BD289DRAFT_450773</name>
</gene>
<sequence length="284" mass="31022">MSSSAGMSSSSASAQPPSSSRTSKRRHHDDEPENSTNPTQIAASGAVSDPINIDPDQVSITHKNHRSRKKRHVGPSTSSIPRTLPMEAHNELISELQTKYSIITASIISSSKIQKKVTTVLSHLGHVDLFNTRAKPGVMMLHARAGDAGKMVTVMELAKRRMSEAGTVWYQYNRVYQTAREADKAHGKGASRDAQNVCDVNQTVVEDTVMDDAIQDEDQESDEEDIFEPVEAALYAAIRDKPAAESKATYMSIFLSRVPIVELQSKSFITIQTNAGEAGQGRKV</sequence>
<evidence type="ECO:0000313" key="3">
    <source>
        <dbReference type="EMBL" id="PSR97644.1"/>
    </source>
</evidence>
<dbReference type="InParanoid" id="A0A2T3AHG0"/>
<protein>
    <recommendedName>
        <fullName evidence="2">DNA/RNA-binding protein Alba-like domain-containing protein</fullName>
    </recommendedName>
</protein>
<evidence type="ECO:0000259" key="2">
    <source>
        <dbReference type="Pfam" id="PF01918"/>
    </source>
</evidence>
<accession>A0A2T3AHG0</accession>
<feature type="compositionally biased region" description="Low complexity" evidence="1">
    <location>
        <begin position="1"/>
        <end position="20"/>
    </location>
</feature>
<feature type="region of interest" description="Disordered" evidence="1">
    <location>
        <begin position="1"/>
        <end position="82"/>
    </location>
</feature>
<evidence type="ECO:0000313" key="4">
    <source>
        <dbReference type="Proteomes" id="UP000241462"/>
    </source>
</evidence>
<name>A0A2T3AHG0_9PEZI</name>
<proteinExistence type="predicted"/>
<keyword evidence="4" id="KW-1185">Reference proteome</keyword>
<reference evidence="3 4" key="1">
    <citation type="journal article" date="2018" name="Mycol. Prog.">
        <title>Coniella lustricola, a new species from submerged detritus.</title>
        <authorList>
            <person name="Raudabaugh D.B."/>
            <person name="Iturriaga T."/>
            <person name="Carver A."/>
            <person name="Mondo S."/>
            <person name="Pangilinan J."/>
            <person name="Lipzen A."/>
            <person name="He G."/>
            <person name="Amirebrahimi M."/>
            <person name="Grigoriev I.V."/>
            <person name="Miller A.N."/>
        </authorList>
    </citation>
    <scope>NUCLEOTIDE SEQUENCE [LARGE SCALE GENOMIC DNA]</scope>
    <source>
        <strain evidence="3 4">B22-T-1</strain>
    </source>
</reference>
<dbReference type="InterPro" id="IPR002775">
    <property type="entry name" value="DNA/RNA-bd_Alba-like"/>
</dbReference>
<dbReference type="AlphaFoldDB" id="A0A2T3AHG0"/>
<evidence type="ECO:0000256" key="1">
    <source>
        <dbReference type="SAM" id="MobiDB-lite"/>
    </source>
</evidence>